<dbReference type="InterPro" id="IPR001345">
    <property type="entry name" value="PG/BPGM_mutase_AS"/>
</dbReference>
<protein>
    <recommendedName>
        <fullName evidence="2">phosphoglycerate mutase (2,3-diphosphoglycerate-dependent)</fullName>
        <ecNumber evidence="2">5.4.2.11</ecNumber>
    </recommendedName>
</protein>
<evidence type="ECO:0000256" key="6">
    <source>
        <dbReference type="PIRSR" id="PIRSR613078-2"/>
    </source>
</evidence>
<evidence type="ECO:0000256" key="4">
    <source>
        <dbReference type="ARBA" id="ARBA00023235"/>
    </source>
</evidence>
<dbReference type="Pfam" id="PF00300">
    <property type="entry name" value="His_Phos_1"/>
    <property type="match status" value="2"/>
</dbReference>
<dbReference type="SUPFAM" id="SSF53254">
    <property type="entry name" value="Phosphoglycerate mutase-like"/>
    <property type="match status" value="1"/>
</dbReference>
<dbReference type="InterPro" id="IPR029033">
    <property type="entry name" value="His_PPase_superfam"/>
</dbReference>
<evidence type="ECO:0000256" key="5">
    <source>
        <dbReference type="PIRSR" id="PIRSR613078-1"/>
    </source>
</evidence>
<dbReference type="GO" id="GO:0004619">
    <property type="term" value="F:phosphoglycerate mutase activity"/>
    <property type="evidence" value="ECO:0007669"/>
    <property type="project" value="UniProtKB-EC"/>
</dbReference>
<dbReference type="OrthoDB" id="354304at2759"/>
<dbReference type="InterPro" id="IPR013078">
    <property type="entry name" value="His_Pase_superF_clade-1"/>
</dbReference>
<dbReference type="EMBL" id="CM035430">
    <property type="protein sequence ID" value="KAH7297736.1"/>
    <property type="molecule type" value="Genomic_DNA"/>
</dbReference>
<dbReference type="AlphaFoldDB" id="A0A8T2RPY3"/>
<feature type="binding site" evidence="6">
    <location>
        <begin position="226"/>
        <end position="227"/>
    </location>
    <ligand>
        <name>substrate</name>
    </ligand>
</feature>
<feature type="binding site" evidence="6">
    <location>
        <position position="145"/>
    </location>
    <ligand>
        <name>substrate</name>
    </ligand>
</feature>
<feature type="binding site" evidence="6">
    <location>
        <begin position="199"/>
        <end position="202"/>
    </location>
    <ligand>
        <name>substrate</name>
    </ligand>
</feature>
<feature type="binding site" evidence="6">
    <location>
        <begin position="108"/>
        <end position="109"/>
    </location>
    <ligand>
        <name>substrate</name>
    </ligand>
</feature>
<evidence type="ECO:0000313" key="9">
    <source>
        <dbReference type="Proteomes" id="UP000825935"/>
    </source>
</evidence>
<evidence type="ECO:0000313" key="8">
    <source>
        <dbReference type="EMBL" id="KAH7297737.1"/>
    </source>
</evidence>
<gene>
    <name evidence="8" type="ORF">KP509_25G009700</name>
</gene>
<accession>A0A8T2RPY3</accession>
<feature type="binding site" evidence="6">
    <location>
        <begin position="95"/>
        <end position="102"/>
    </location>
    <ligand>
        <name>substrate</name>
    </ligand>
</feature>
<keyword evidence="9" id="KW-1185">Reference proteome</keyword>
<dbReference type="GO" id="GO:0006096">
    <property type="term" value="P:glycolytic process"/>
    <property type="evidence" value="ECO:0007669"/>
    <property type="project" value="UniProtKB-KW"/>
</dbReference>
<dbReference type="PANTHER" id="PTHR11931">
    <property type="entry name" value="PHOSPHOGLYCERATE MUTASE"/>
    <property type="match status" value="1"/>
</dbReference>
<feature type="active site" description="Tele-phosphohistidine intermediate" evidence="5">
    <location>
        <position position="96"/>
    </location>
</feature>
<dbReference type="InterPro" id="IPR005952">
    <property type="entry name" value="Phosphogly_mut1"/>
</dbReference>
<organism evidence="8 9">
    <name type="scientific">Ceratopteris richardii</name>
    <name type="common">Triangle waterfern</name>
    <dbReference type="NCBI Taxonomy" id="49495"/>
    <lineage>
        <taxon>Eukaryota</taxon>
        <taxon>Viridiplantae</taxon>
        <taxon>Streptophyta</taxon>
        <taxon>Embryophyta</taxon>
        <taxon>Tracheophyta</taxon>
        <taxon>Polypodiopsida</taxon>
        <taxon>Polypodiidae</taxon>
        <taxon>Polypodiales</taxon>
        <taxon>Pteridineae</taxon>
        <taxon>Pteridaceae</taxon>
        <taxon>Parkerioideae</taxon>
        <taxon>Ceratopteris</taxon>
    </lineage>
</organism>
<dbReference type="PROSITE" id="PS00175">
    <property type="entry name" value="PG_MUTASE"/>
    <property type="match status" value="1"/>
</dbReference>
<feature type="site" description="Transition state stabilizer" evidence="7">
    <location>
        <position position="269"/>
    </location>
</feature>
<evidence type="ECO:0000256" key="7">
    <source>
        <dbReference type="PIRSR" id="PIRSR613078-3"/>
    </source>
</evidence>
<sequence length="341" mass="37848">MSISVPCRTSSAYFCSYHNVPGIVTDKAMGTQLKYVAGALPLKMHVLKKQVISGRSSSSNINALSNILASANGSAVLDGPQKAVKSSETALILIRHGESLWNEKNLFTGCVDVPLSQRGVEEAIEAGRRISNIPIDMIYTSALIRAQMTAMLAMTKHRKKKVPVIAHNEDERSIKWSKIFSDQTSSEVIPVVTSWQLNERMYGELQGLNKKETAKKYGKQKVHEWRRSYDIPPPNGENLAMCAERAVAYFEEEIEPQLLAGKNILIAAHGNSLRSIIMHLDKLTSQEVIDLELATGIPMLYIAKDGKILRRGSPTCPRTVSVYAFSNDLADYRQQLESDEE</sequence>
<dbReference type="SMART" id="SM00855">
    <property type="entry name" value="PGAM"/>
    <property type="match status" value="1"/>
</dbReference>
<dbReference type="Proteomes" id="UP000825935">
    <property type="component" value="Chromosome 25"/>
</dbReference>
<keyword evidence="3" id="KW-0324">Glycolysis</keyword>
<dbReference type="EMBL" id="CM035430">
    <property type="protein sequence ID" value="KAH7297737.1"/>
    <property type="molecule type" value="Genomic_DNA"/>
</dbReference>
<feature type="binding site" evidence="6">
    <location>
        <begin position="270"/>
        <end position="271"/>
    </location>
    <ligand>
        <name>substrate</name>
    </ligand>
</feature>
<evidence type="ECO:0000256" key="2">
    <source>
        <dbReference type="ARBA" id="ARBA00012028"/>
    </source>
</evidence>
<keyword evidence="4" id="KW-0413">Isomerase</keyword>
<dbReference type="HAMAP" id="MF_01039">
    <property type="entry name" value="PGAM_GpmA"/>
    <property type="match status" value="1"/>
</dbReference>
<reference evidence="8" key="1">
    <citation type="submission" date="2021-08" db="EMBL/GenBank/DDBJ databases">
        <title>WGS assembly of Ceratopteris richardii.</title>
        <authorList>
            <person name="Marchant D.B."/>
            <person name="Chen G."/>
            <person name="Jenkins J."/>
            <person name="Shu S."/>
            <person name="Leebens-Mack J."/>
            <person name="Grimwood J."/>
            <person name="Schmutz J."/>
            <person name="Soltis P."/>
            <person name="Soltis D."/>
            <person name="Chen Z.-H."/>
        </authorList>
    </citation>
    <scope>NUCLEOTIDE SEQUENCE</scope>
    <source>
        <strain evidence="8">Whitten #5841</strain>
        <tissue evidence="8">Leaf</tissue>
    </source>
</reference>
<proteinExistence type="inferred from homology"/>
<dbReference type="NCBIfam" id="NF002217">
    <property type="entry name" value="PRK01112.1"/>
    <property type="match status" value="1"/>
</dbReference>
<dbReference type="CDD" id="cd07067">
    <property type="entry name" value="HP_PGM_like"/>
    <property type="match status" value="1"/>
</dbReference>
<comment type="caution">
    <text evidence="8">The sequence shown here is derived from an EMBL/GenBank/DDBJ whole genome shotgun (WGS) entry which is preliminary data.</text>
</comment>
<evidence type="ECO:0000256" key="3">
    <source>
        <dbReference type="ARBA" id="ARBA00023152"/>
    </source>
</evidence>
<evidence type="ECO:0000256" key="1">
    <source>
        <dbReference type="ARBA" id="ARBA00006717"/>
    </source>
</evidence>
<feature type="binding site" evidence="6">
    <location>
        <position position="210"/>
    </location>
    <ligand>
        <name>substrate</name>
    </ligand>
</feature>
<feature type="active site" description="Proton donor/acceptor" evidence="5">
    <location>
        <position position="199"/>
    </location>
</feature>
<comment type="similarity">
    <text evidence="1">Belongs to the phosphoglycerate mutase family. BPG-dependent PGAM subfamily.</text>
</comment>
<name>A0A8T2RPY3_CERRI</name>
<dbReference type="OMA" id="TGWHDVP"/>
<dbReference type="Gene3D" id="3.40.50.1240">
    <property type="entry name" value="Phosphoglycerate mutase-like"/>
    <property type="match status" value="1"/>
</dbReference>
<dbReference type="EC" id="5.4.2.11" evidence="2"/>